<dbReference type="InterPro" id="IPR039426">
    <property type="entry name" value="TonB-dep_rcpt-like"/>
</dbReference>
<protein>
    <submittedName>
        <fullName evidence="9">Outer membrane beta-barrel protein</fullName>
    </submittedName>
</protein>
<accession>A0AAW5N708</accession>
<sequence length="800" mass="90372">MKTHDIGILLCSMLTLPVQAQHRLSGKVDTENMALPLVNVAVLNSSDSTFVSGTASDSCGTYGNQTTGKIVDINQQPIEGATIVMQLPDSTYLGAAISAADGTFVLESEPENYQLIVQHLLYQTRLVEGQTHDAGIIVLESKDYNLDEVVIEGERPFVTVEQGKLNYDISAISEKHIVNNAYEAICKLPGVQDRNGKLSLVGAKDVTVLLNGKASTLTQEQLIEMLKNTSTSQVQTAEVMYSTPPEYHVRGAAINIVTAKASENTLQSEISASYSNQYFSSYSGNINFLMTKGKSSLNVSYNPGYSHIMTVMDLASKHNYDGKVYDITQTQKINTKGWRHNIYAEYGYQINEDNELSVGYNGAVSNNGKGAIDVNGNFQNSHNDKLQDSRLHNVFARYSSGFGLDLGVDYTDYSMNDYNRLESRLTDNSRQLLDYTSDQKIRKFSVYADQSHDLTNDWTLKYGIRYDYTDNKNGQFFNQMEGKEDVDNSSSRLYEQITNFYAGFDKEFESGLSLSLSATGEYYSIGNYHKWAVYPQASLTYSQSEKHTFMLGVSSEKDYPTYWDMQTSTTYMNAYEEVQTIEGLRPANVYSVNANYLFLQKYMLSLFYERSNDYFTMDMYQAKDRLALVYRTQNWNYYQSFGMSANVPFSIGNWLSSQVNATVLNDRNRCDNFWDIPFDRNKWACMLAMQNHFSVGSDLGFDLDAMYRSSMISGISDTKPVFTVNVGAQWNFLNDKASLSLNCSDLFDTMRMKVRNRYAGQHIDLNMGQYSRTVSVKFVYRFGGSINKEKKEVDASRFGH</sequence>
<organism evidence="9 10">
    <name type="scientific">Phocaeicola barnesiae</name>
    <dbReference type="NCBI Taxonomy" id="376804"/>
    <lineage>
        <taxon>Bacteria</taxon>
        <taxon>Pseudomonadati</taxon>
        <taxon>Bacteroidota</taxon>
        <taxon>Bacteroidia</taxon>
        <taxon>Bacteroidales</taxon>
        <taxon>Bacteroidaceae</taxon>
        <taxon>Phocaeicola</taxon>
    </lineage>
</organism>
<reference evidence="9 10" key="1">
    <citation type="submission" date="2022-08" db="EMBL/GenBank/DDBJ databases">
        <authorList>
            <person name="Zeman M."/>
            <person name="Kubasova T."/>
        </authorList>
    </citation>
    <scope>NUCLEOTIDE SEQUENCE [LARGE SCALE GENOMIC DNA]</scope>
    <source>
        <strain evidence="9 10">ET62</strain>
    </source>
</reference>
<name>A0AAW5N708_9BACT</name>
<dbReference type="InterPro" id="IPR008969">
    <property type="entry name" value="CarboxyPept-like_regulatory"/>
</dbReference>
<keyword evidence="10" id="KW-1185">Reference proteome</keyword>
<evidence type="ECO:0000313" key="10">
    <source>
        <dbReference type="Proteomes" id="UP001204579"/>
    </source>
</evidence>
<comment type="subcellular location">
    <subcellularLocation>
        <location evidence="1">Cell outer membrane</location>
        <topology evidence="1">Multi-pass membrane protein</topology>
    </subcellularLocation>
</comment>
<dbReference type="EMBL" id="JANRHJ010000002">
    <property type="protein sequence ID" value="MCR8872814.1"/>
    <property type="molecule type" value="Genomic_DNA"/>
</dbReference>
<comment type="caution">
    <text evidence="9">The sequence shown here is derived from an EMBL/GenBank/DDBJ whole genome shotgun (WGS) entry which is preliminary data.</text>
</comment>
<keyword evidence="6" id="KW-0472">Membrane</keyword>
<dbReference type="PANTHER" id="PTHR30069:SF29">
    <property type="entry name" value="HEMOGLOBIN AND HEMOGLOBIN-HAPTOGLOBIN-BINDING PROTEIN 1-RELATED"/>
    <property type="match status" value="1"/>
</dbReference>
<dbReference type="AlphaFoldDB" id="A0AAW5N708"/>
<evidence type="ECO:0000256" key="1">
    <source>
        <dbReference type="ARBA" id="ARBA00004571"/>
    </source>
</evidence>
<evidence type="ECO:0000259" key="8">
    <source>
        <dbReference type="Pfam" id="PF14905"/>
    </source>
</evidence>
<evidence type="ECO:0000313" key="9">
    <source>
        <dbReference type="EMBL" id="MCR8872814.1"/>
    </source>
</evidence>
<keyword evidence="3" id="KW-1134">Transmembrane beta strand</keyword>
<dbReference type="RefSeq" id="WP_258335257.1">
    <property type="nucleotide sequence ID" value="NZ_JANRHJ010000002.1"/>
</dbReference>
<dbReference type="InterPro" id="IPR036942">
    <property type="entry name" value="Beta-barrel_TonB_sf"/>
</dbReference>
<dbReference type="SUPFAM" id="SSF56935">
    <property type="entry name" value="Porins"/>
    <property type="match status" value="1"/>
</dbReference>
<dbReference type="Pfam" id="PF14905">
    <property type="entry name" value="OMP_b-brl_3"/>
    <property type="match status" value="1"/>
</dbReference>
<keyword evidence="7" id="KW-0998">Cell outer membrane</keyword>
<evidence type="ECO:0000256" key="6">
    <source>
        <dbReference type="ARBA" id="ARBA00023136"/>
    </source>
</evidence>
<evidence type="ECO:0000256" key="4">
    <source>
        <dbReference type="ARBA" id="ARBA00022692"/>
    </source>
</evidence>
<gene>
    <name evidence="9" type="ORF">NW209_02055</name>
</gene>
<keyword evidence="4" id="KW-0812">Transmembrane</keyword>
<dbReference type="Gene3D" id="2.40.170.20">
    <property type="entry name" value="TonB-dependent receptor, beta-barrel domain"/>
    <property type="match status" value="1"/>
</dbReference>
<keyword evidence="5" id="KW-0732">Signal</keyword>
<evidence type="ECO:0000256" key="5">
    <source>
        <dbReference type="ARBA" id="ARBA00022729"/>
    </source>
</evidence>
<evidence type="ECO:0000256" key="2">
    <source>
        <dbReference type="ARBA" id="ARBA00022448"/>
    </source>
</evidence>
<evidence type="ECO:0000256" key="7">
    <source>
        <dbReference type="ARBA" id="ARBA00023237"/>
    </source>
</evidence>
<dbReference type="InterPro" id="IPR041700">
    <property type="entry name" value="OMP_b-brl_3"/>
</dbReference>
<dbReference type="GO" id="GO:0009279">
    <property type="term" value="C:cell outer membrane"/>
    <property type="evidence" value="ECO:0007669"/>
    <property type="project" value="UniProtKB-SubCell"/>
</dbReference>
<dbReference type="Proteomes" id="UP001204579">
    <property type="component" value="Unassembled WGS sequence"/>
</dbReference>
<feature type="domain" description="Outer membrane protein beta-barrel" evidence="8">
    <location>
        <begin position="404"/>
        <end position="780"/>
    </location>
</feature>
<evidence type="ECO:0000256" key="3">
    <source>
        <dbReference type="ARBA" id="ARBA00022452"/>
    </source>
</evidence>
<proteinExistence type="predicted"/>
<dbReference type="PANTHER" id="PTHR30069">
    <property type="entry name" value="TONB-DEPENDENT OUTER MEMBRANE RECEPTOR"/>
    <property type="match status" value="1"/>
</dbReference>
<dbReference type="SUPFAM" id="SSF49464">
    <property type="entry name" value="Carboxypeptidase regulatory domain-like"/>
    <property type="match status" value="1"/>
</dbReference>
<dbReference type="GO" id="GO:0044718">
    <property type="term" value="P:siderophore transmembrane transport"/>
    <property type="evidence" value="ECO:0007669"/>
    <property type="project" value="TreeGrafter"/>
</dbReference>
<dbReference type="GO" id="GO:0015344">
    <property type="term" value="F:siderophore uptake transmembrane transporter activity"/>
    <property type="evidence" value="ECO:0007669"/>
    <property type="project" value="TreeGrafter"/>
</dbReference>
<keyword evidence="2" id="KW-0813">Transport</keyword>